<dbReference type="InterPro" id="IPR039421">
    <property type="entry name" value="Type_1_exporter"/>
</dbReference>
<dbReference type="GO" id="GO:0005524">
    <property type="term" value="F:ATP binding"/>
    <property type="evidence" value="ECO:0007669"/>
    <property type="project" value="UniProtKB-KW"/>
</dbReference>
<dbReference type="SUPFAM" id="SSF90123">
    <property type="entry name" value="ABC transporter transmembrane region"/>
    <property type="match status" value="1"/>
</dbReference>
<feature type="transmembrane region" description="Helical" evidence="7">
    <location>
        <begin position="63"/>
        <end position="89"/>
    </location>
</feature>
<dbReference type="InterPro" id="IPR003439">
    <property type="entry name" value="ABC_transporter-like_ATP-bd"/>
</dbReference>
<proteinExistence type="predicted"/>
<evidence type="ECO:0000256" key="2">
    <source>
        <dbReference type="ARBA" id="ARBA00022692"/>
    </source>
</evidence>
<dbReference type="InterPro" id="IPR003593">
    <property type="entry name" value="AAA+_ATPase"/>
</dbReference>
<evidence type="ECO:0000259" key="8">
    <source>
        <dbReference type="PROSITE" id="PS50893"/>
    </source>
</evidence>
<keyword evidence="2 7" id="KW-0812">Transmembrane</keyword>
<evidence type="ECO:0000256" key="4">
    <source>
        <dbReference type="ARBA" id="ARBA00022840"/>
    </source>
</evidence>
<feature type="transmembrane region" description="Helical" evidence="7">
    <location>
        <begin position="162"/>
        <end position="181"/>
    </location>
</feature>
<dbReference type="SUPFAM" id="SSF52540">
    <property type="entry name" value="P-loop containing nucleoside triphosphate hydrolases"/>
    <property type="match status" value="1"/>
</dbReference>
<keyword evidence="4 10" id="KW-0067">ATP-binding</keyword>
<evidence type="ECO:0000313" key="11">
    <source>
        <dbReference type="Proteomes" id="UP001291653"/>
    </source>
</evidence>
<dbReference type="Gene3D" id="1.20.1560.10">
    <property type="entry name" value="ABC transporter type 1, transmembrane domain"/>
    <property type="match status" value="1"/>
</dbReference>
<organism evidence="10 11">
    <name type="scientific">Streptomyces yaizuensis</name>
    <dbReference type="NCBI Taxonomy" id="2989713"/>
    <lineage>
        <taxon>Bacteria</taxon>
        <taxon>Bacillati</taxon>
        <taxon>Actinomycetota</taxon>
        <taxon>Actinomycetes</taxon>
        <taxon>Kitasatosporales</taxon>
        <taxon>Streptomycetaceae</taxon>
        <taxon>Streptomyces</taxon>
    </lineage>
</organism>
<comment type="subcellular location">
    <subcellularLocation>
        <location evidence="1">Cell membrane</location>
        <topology evidence="1">Multi-pass membrane protein</topology>
    </subcellularLocation>
</comment>
<dbReference type="InterPro" id="IPR027417">
    <property type="entry name" value="P-loop_NTPase"/>
</dbReference>
<dbReference type="CDD" id="cd07346">
    <property type="entry name" value="ABC_6TM_exporters"/>
    <property type="match status" value="1"/>
</dbReference>
<dbReference type="Pfam" id="PF00005">
    <property type="entry name" value="ABC_tran"/>
    <property type="match status" value="1"/>
</dbReference>
<dbReference type="PROSITE" id="PS50929">
    <property type="entry name" value="ABC_TM1F"/>
    <property type="match status" value="1"/>
</dbReference>
<dbReference type="EMBL" id="BSBI01000001">
    <property type="protein sequence ID" value="GLF92733.1"/>
    <property type="molecule type" value="Genomic_DNA"/>
</dbReference>
<dbReference type="Proteomes" id="UP001291653">
    <property type="component" value="Unassembled WGS sequence"/>
</dbReference>
<feature type="transmembrane region" description="Helical" evidence="7">
    <location>
        <begin position="244"/>
        <end position="264"/>
    </location>
</feature>
<keyword evidence="11" id="KW-1185">Reference proteome</keyword>
<dbReference type="PROSITE" id="PS50893">
    <property type="entry name" value="ABC_TRANSPORTER_2"/>
    <property type="match status" value="1"/>
</dbReference>
<comment type="caution">
    <text evidence="10">The sequence shown here is derived from an EMBL/GenBank/DDBJ whole genome shotgun (WGS) entry which is preliminary data.</text>
</comment>
<evidence type="ECO:0000259" key="9">
    <source>
        <dbReference type="PROSITE" id="PS50929"/>
    </source>
</evidence>
<evidence type="ECO:0000256" key="1">
    <source>
        <dbReference type="ARBA" id="ARBA00004651"/>
    </source>
</evidence>
<sequence>MAFSPLWQLTVLTRYLRGERRPLTLLALLVPTGVGLQIAAPEMLRRFVDSALTGHGAVLTGVALWYLALAGGQLLAVLAGDALAVRLAWRTTNRLRTELVGHCLRRPARFYQDHPPGELVERVDGDVTRLAGVMSTLVLEVLAQALLVVGVLAALFRLDWRIGLVFAPFVAGTLLVLRRLVGRALPLVTARQRSSADLLGFLEERLAGAEDLRTNGATAHTLGALDTRLAALSRRAREAARASVQWPATVQALSALSVVLALAVSVWLHSLGRLSTGTAFATLSYALLLRRPLLTISTRFHDVEQAVVSARRIAELTGARDSVRAGTGRLPAGPLGLRFDAVSFHYDPAEPVLREVTFDLGAGERLGVVGRTGSGKSTLVRLVFGLHHPEGGSVAVGGRAVRDLDPTALRARVALVTQEVQVFHASLRDNLSFFDRSVTDRRLVAALAEAGLEPWLHTLPDGLDTVLGPADGAHGMSAGQEQLLTLARVFLRDPAVVLLDEPTARLDPHTEALLDPAIERLLHGRTAVVVQHRPHTLRHVDRVLVLEAGAVVEHGPRAALAADPGSRVHALLAGGGGGGTR</sequence>
<dbReference type="Pfam" id="PF00664">
    <property type="entry name" value="ABC_membrane"/>
    <property type="match status" value="1"/>
</dbReference>
<dbReference type="PANTHER" id="PTHR24221:SF654">
    <property type="entry name" value="ATP-BINDING CASSETTE SUB-FAMILY B MEMBER 6"/>
    <property type="match status" value="1"/>
</dbReference>
<gene>
    <name evidence="10" type="ORF">SYYSPA8_00570</name>
</gene>
<keyword evidence="5 7" id="KW-1133">Transmembrane helix</keyword>
<dbReference type="InterPro" id="IPR036640">
    <property type="entry name" value="ABC1_TM_sf"/>
</dbReference>
<feature type="domain" description="ABC transmembrane type-1" evidence="9">
    <location>
        <begin position="33"/>
        <end position="305"/>
    </location>
</feature>
<protein>
    <submittedName>
        <fullName evidence="10">ABC transporter ATP-binding protein/permease</fullName>
    </submittedName>
</protein>
<evidence type="ECO:0000256" key="7">
    <source>
        <dbReference type="SAM" id="Phobius"/>
    </source>
</evidence>
<keyword evidence="6 7" id="KW-0472">Membrane</keyword>
<evidence type="ECO:0000256" key="3">
    <source>
        <dbReference type="ARBA" id="ARBA00022741"/>
    </source>
</evidence>
<name>A0ABQ5NQR3_9ACTN</name>
<feature type="domain" description="ABC transporter" evidence="8">
    <location>
        <begin position="337"/>
        <end position="573"/>
    </location>
</feature>
<dbReference type="RefSeq" id="WP_323444856.1">
    <property type="nucleotide sequence ID" value="NZ_BSBI01000001.1"/>
</dbReference>
<feature type="transmembrane region" description="Helical" evidence="7">
    <location>
        <begin position="137"/>
        <end position="156"/>
    </location>
</feature>
<dbReference type="Gene3D" id="3.40.50.300">
    <property type="entry name" value="P-loop containing nucleotide triphosphate hydrolases"/>
    <property type="match status" value="1"/>
</dbReference>
<accession>A0ABQ5NQR3</accession>
<evidence type="ECO:0000313" key="10">
    <source>
        <dbReference type="EMBL" id="GLF92733.1"/>
    </source>
</evidence>
<dbReference type="SMART" id="SM00382">
    <property type="entry name" value="AAA"/>
    <property type="match status" value="1"/>
</dbReference>
<dbReference type="InterPro" id="IPR011527">
    <property type="entry name" value="ABC1_TM_dom"/>
</dbReference>
<evidence type="ECO:0000256" key="5">
    <source>
        <dbReference type="ARBA" id="ARBA00022989"/>
    </source>
</evidence>
<keyword evidence="3" id="KW-0547">Nucleotide-binding</keyword>
<evidence type="ECO:0000256" key="6">
    <source>
        <dbReference type="ARBA" id="ARBA00023136"/>
    </source>
</evidence>
<dbReference type="PANTHER" id="PTHR24221">
    <property type="entry name" value="ATP-BINDING CASSETTE SUB-FAMILY B"/>
    <property type="match status" value="1"/>
</dbReference>
<reference evidence="10 11" key="1">
    <citation type="submission" date="2022-10" db="EMBL/GenBank/DDBJ databases">
        <title>Draft genome sequence of Streptomyces sp. YSPA8.</title>
        <authorList>
            <person name="Moriuchi R."/>
            <person name="Dohra H."/>
            <person name="Yamamura H."/>
            <person name="Kodani S."/>
        </authorList>
    </citation>
    <scope>NUCLEOTIDE SEQUENCE [LARGE SCALE GENOMIC DNA]</scope>
    <source>
        <strain evidence="10 11">YSPA8</strain>
    </source>
</reference>